<comment type="caution">
    <text evidence="1">The sequence shown here is derived from an EMBL/GenBank/DDBJ whole genome shotgun (WGS) entry which is preliminary data.</text>
</comment>
<dbReference type="eggNOG" id="ENOG503349Y">
    <property type="taxonomic scope" value="Bacteria"/>
</dbReference>
<gene>
    <name evidence="1" type="ORF">SUBVAR_06530</name>
</gene>
<accession>D1PQ62</accession>
<dbReference type="STRING" id="411471.SUBVAR_06530"/>
<protein>
    <submittedName>
        <fullName evidence="1">Uncharacterized protein</fullName>
    </submittedName>
</protein>
<evidence type="ECO:0000313" key="1">
    <source>
        <dbReference type="EMBL" id="EFB75172.1"/>
    </source>
</evidence>
<reference evidence="1" key="1">
    <citation type="submission" date="2009-12" db="EMBL/GenBank/DDBJ databases">
        <authorList>
            <person name="Weinstock G."/>
            <person name="Sodergren E."/>
            <person name="Clifton S."/>
            <person name="Fulton L."/>
            <person name="Fulton B."/>
            <person name="Courtney L."/>
            <person name="Fronick C."/>
            <person name="Harrison M."/>
            <person name="Strong C."/>
            <person name="Farmer C."/>
            <person name="Delahaunty K."/>
            <person name="Markovic C."/>
            <person name="Hall O."/>
            <person name="Minx P."/>
            <person name="Tomlinson C."/>
            <person name="Mitreva M."/>
            <person name="Nelson J."/>
            <person name="Hou S."/>
            <person name="Wollam A."/>
            <person name="Pepin K.H."/>
            <person name="Johnson M."/>
            <person name="Bhonagiri V."/>
            <person name="Nash W.E."/>
            <person name="Warren W."/>
            <person name="Chinwalla A."/>
            <person name="Mardis E.R."/>
            <person name="Wilson R.K."/>
        </authorList>
    </citation>
    <scope>NUCLEOTIDE SEQUENCE [LARGE SCALE GENOMIC DNA]</scope>
    <source>
        <strain evidence="1">DSM 15176</strain>
    </source>
</reference>
<organism evidence="1 2">
    <name type="scientific">Subdoligranulum variabile DSM 15176</name>
    <dbReference type="NCBI Taxonomy" id="411471"/>
    <lineage>
        <taxon>Bacteria</taxon>
        <taxon>Bacillati</taxon>
        <taxon>Bacillota</taxon>
        <taxon>Clostridia</taxon>
        <taxon>Eubacteriales</taxon>
        <taxon>Oscillospiraceae</taxon>
        <taxon>Subdoligranulum</taxon>
    </lineage>
</organism>
<dbReference type="Proteomes" id="UP000003438">
    <property type="component" value="Unassembled WGS sequence"/>
</dbReference>
<sequence>MRLISPPQTGRKGEKMDNKRDNYKFIIVGYGSGVYDYIFRDADKLPYAAYNHGIVLAPPARALMRMHLSTKVNRILPLPFRGIWGKLWVRQLEQRLDEMHLEGRTPCFVLLDILLFFERFGFSQAIRERFPQAKIVYYFTDLVALDPEKQKLLERGGADRILSFDGGDAQRYHLQQHNLPYSRLQKEYPDQGLVYDICLIAKAKERLPQILQAYDFLRAQGFRCGFWITEVPTEKRQYADQICYCDAMDYKDCLQIISKSKCILEIIQEGSTGNTLRVNEALEFNKVLITNNTGVVHNELYDPRYMFCYTDIRELDCDKIRQIQQVSYTTRDKISVENYLEDVAKALDDHAP</sequence>
<evidence type="ECO:0000313" key="2">
    <source>
        <dbReference type="Proteomes" id="UP000003438"/>
    </source>
</evidence>
<dbReference type="HOGENOM" id="CLU_067572_0_0_9"/>
<proteinExistence type="predicted"/>
<dbReference type="EMBL" id="ACBY02000032">
    <property type="protein sequence ID" value="EFB75172.1"/>
    <property type="molecule type" value="Genomic_DNA"/>
</dbReference>
<name>D1PQ62_9FIRM</name>
<keyword evidence="2" id="KW-1185">Reference proteome</keyword>
<dbReference type="AlphaFoldDB" id="D1PQ62"/>